<name>T0ZG84_9ZZZZ</name>
<dbReference type="InterPro" id="IPR042245">
    <property type="entry name" value="Tgt2/MlaC_sf"/>
</dbReference>
<feature type="non-terminal residue" evidence="1">
    <location>
        <position position="213"/>
    </location>
</feature>
<gene>
    <name evidence="1" type="ORF">B1A_15561</name>
</gene>
<comment type="caution">
    <text evidence="1">The sequence shown here is derived from an EMBL/GenBank/DDBJ whole genome shotgun (WGS) entry which is preliminary data.</text>
</comment>
<dbReference type="PIRSF" id="PIRSF004649">
    <property type="entry name" value="MlaC"/>
    <property type="match status" value="1"/>
</dbReference>
<reference evidence="1" key="1">
    <citation type="submission" date="2013-08" db="EMBL/GenBank/DDBJ databases">
        <authorList>
            <person name="Mendez C."/>
            <person name="Richter M."/>
            <person name="Ferrer M."/>
            <person name="Sanchez J."/>
        </authorList>
    </citation>
    <scope>NUCLEOTIDE SEQUENCE</scope>
</reference>
<protein>
    <submittedName>
        <fullName evidence="1">Toluene tolerance</fullName>
    </submittedName>
</protein>
<dbReference type="Gene3D" id="3.10.450.710">
    <property type="entry name" value="Tgt2/MlaC"/>
    <property type="match status" value="1"/>
</dbReference>
<proteinExistence type="predicted"/>
<dbReference type="PANTHER" id="PTHR36573">
    <property type="entry name" value="INTERMEMBRANE PHOSPHOLIPID TRANSPORT SYSTEM BINDING PROTEIN MLAC"/>
    <property type="match status" value="1"/>
</dbReference>
<sequence length="213" mass="23038">MKFSTVITAVACAAGLLLQPGLAAAATAQAAPAPFEQPSQMIHSVANALLNEINGHRAELRAHPQQISAIIEKYLLPHFDSALAADLVLGRFGRHASAEQKERFVTAMRNALVKSYGTALLDFHSHMLTVYPTHLRPGTTSATVRTVLTETNGTRLPVDFYVLMTPSGWKVFDLVVEGVSYDMSYRAELAPQLQQVGLDTVIQRLAGGEKLTA</sequence>
<dbReference type="EMBL" id="AUZX01011415">
    <property type="protein sequence ID" value="EQD43337.1"/>
    <property type="molecule type" value="Genomic_DNA"/>
</dbReference>
<organism evidence="1">
    <name type="scientific">mine drainage metagenome</name>
    <dbReference type="NCBI Taxonomy" id="410659"/>
    <lineage>
        <taxon>unclassified sequences</taxon>
        <taxon>metagenomes</taxon>
        <taxon>ecological metagenomes</taxon>
    </lineage>
</organism>
<accession>T0ZG84</accession>
<dbReference type="PANTHER" id="PTHR36573:SF1">
    <property type="entry name" value="INTERMEMBRANE PHOSPHOLIPID TRANSPORT SYSTEM BINDING PROTEIN MLAC"/>
    <property type="match status" value="1"/>
</dbReference>
<dbReference type="InterPro" id="IPR008869">
    <property type="entry name" value="MlaC/ttg2D"/>
</dbReference>
<reference evidence="1" key="2">
    <citation type="journal article" date="2014" name="ISME J.">
        <title>Microbial stratification in low pH oxic and suboxic macroscopic growths along an acid mine drainage.</title>
        <authorList>
            <person name="Mendez-Garcia C."/>
            <person name="Mesa V."/>
            <person name="Sprenger R.R."/>
            <person name="Richter M."/>
            <person name="Diez M.S."/>
            <person name="Solano J."/>
            <person name="Bargiela R."/>
            <person name="Golyshina O.V."/>
            <person name="Manteca A."/>
            <person name="Ramos J.L."/>
            <person name="Gallego J.R."/>
            <person name="Llorente I."/>
            <person name="Martins Dos Santos V.A."/>
            <person name="Jensen O.N."/>
            <person name="Pelaez A.I."/>
            <person name="Sanchez J."/>
            <person name="Ferrer M."/>
        </authorList>
    </citation>
    <scope>NUCLEOTIDE SEQUENCE</scope>
</reference>
<dbReference type="AlphaFoldDB" id="T0ZG84"/>
<evidence type="ECO:0000313" key="1">
    <source>
        <dbReference type="EMBL" id="EQD43337.1"/>
    </source>
</evidence>
<dbReference type="Pfam" id="PF05494">
    <property type="entry name" value="MlaC"/>
    <property type="match status" value="1"/>
</dbReference>